<evidence type="ECO:0000313" key="2">
    <source>
        <dbReference type="Proteomes" id="UP001434737"/>
    </source>
</evidence>
<dbReference type="InterPro" id="IPR011004">
    <property type="entry name" value="Trimer_LpxA-like_sf"/>
</dbReference>
<keyword evidence="2" id="KW-1185">Reference proteome</keyword>
<reference evidence="1 2" key="1">
    <citation type="submission" date="2024-02" db="EMBL/GenBank/DDBJ databases">
        <title>Genome and pathogenicity analysis of Helicobacter mastomyrinus isolated from mice.</title>
        <authorList>
            <person name="Zhu L."/>
        </authorList>
    </citation>
    <scope>NUCLEOTIDE SEQUENCE [LARGE SCALE GENOMIC DNA]</scope>
    <source>
        <strain evidence="1 2">Hm-17</strain>
    </source>
</reference>
<dbReference type="EMBL" id="CP145316">
    <property type="protein sequence ID" value="XAM18038.1"/>
    <property type="molecule type" value="Genomic_DNA"/>
</dbReference>
<dbReference type="SUPFAM" id="SSF51161">
    <property type="entry name" value="Trimeric LpxA-like enzymes"/>
    <property type="match status" value="1"/>
</dbReference>
<name>A0ABZ3F4H6_9HELI</name>
<organism evidence="1 2">
    <name type="scientific">Helicobacter mastomyrinus</name>
    <dbReference type="NCBI Taxonomy" id="287948"/>
    <lineage>
        <taxon>Bacteria</taxon>
        <taxon>Pseudomonadati</taxon>
        <taxon>Campylobacterota</taxon>
        <taxon>Epsilonproteobacteria</taxon>
        <taxon>Campylobacterales</taxon>
        <taxon>Helicobacteraceae</taxon>
        <taxon>Helicobacter</taxon>
    </lineage>
</organism>
<proteinExistence type="predicted"/>
<gene>
    <name evidence="1" type="ORF">V3I05_10190</name>
</gene>
<dbReference type="Gene3D" id="2.160.10.10">
    <property type="entry name" value="Hexapeptide repeat proteins"/>
    <property type="match status" value="1"/>
</dbReference>
<sequence length="212" mass="23488">MKAAHTQTTLMESQRNNGHYTQSELESFGFKSLGKCVLISRLAQIYTPSLISIDDYVRIDDFVILSGAIHLGRFLHIGAYASITGGNGKDSSVSMGDFCGMSSYSKIFATTDDFAGGYLVCPCVPFTLRNVRASHIQLERHCHIGSHSLILPQSHFCIGASLGPMSLNMGRKFKAWHYYYGNPAKPIYKIDSHNVLDKETILLNSTLKEQLC</sequence>
<evidence type="ECO:0000313" key="1">
    <source>
        <dbReference type="EMBL" id="XAM18038.1"/>
    </source>
</evidence>
<protein>
    <submittedName>
        <fullName evidence="1">Galactoside O-acetyltransferase</fullName>
    </submittedName>
</protein>
<dbReference type="Proteomes" id="UP001434737">
    <property type="component" value="Chromosome"/>
</dbReference>
<accession>A0ABZ3F4H6</accession>
<dbReference type="RefSeq" id="WP_343353545.1">
    <property type="nucleotide sequence ID" value="NZ_CP145316.1"/>
</dbReference>